<dbReference type="FunFam" id="3.30.200.20:FF:000347">
    <property type="entry name" value="serine/threonine-protein kinase 32A isoform X2"/>
    <property type="match status" value="1"/>
</dbReference>
<feature type="compositionally biased region" description="Basic residues" evidence="8">
    <location>
        <begin position="338"/>
        <end position="350"/>
    </location>
</feature>
<evidence type="ECO:0000313" key="11">
    <source>
        <dbReference type="Proteomes" id="UP001054837"/>
    </source>
</evidence>
<keyword evidence="11" id="KW-1185">Reference proteome</keyword>
<dbReference type="GO" id="GO:0005524">
    <property type="term" value="F:ATP binding"/>
    <property type="evidence" value="ECO:0007669"/>
    <property type="project" value="UniProtKB-UniRule"/>
</dbReference>
<dbReference type="PANTHER" id="PTHR24355">
    <property type="entry name" value="G PROTEIN-COUPLED RECEPTOR KINASE/RIBOSOMAL PROTEIN S6 KINASE"/>
    <property type="match status" value="1"/>
</dbReference>
<sequence length="407" mass="46663">MGSAESKSEKKENFTIKQMELKEPDQVSLDDFLILRAIGKGSFGKVCIVQKKDTKKMFAMKYVNKSQCVEKDAFRNVLREIELLSSLEHPFLVNLWFTFQDEEDMFMVVDLLLGGDLRFHMQQSSSNIEAERVLLYICEIALALDYLRSKRILHRDIKPENILIDDHGHLHITDFNIATTVKENESCFSVTGTKPYMAPEVLRCALEPASGEGYSFAADWWSLGVTAYEMICSMRPYPVQSSTSVEEIHALINNSCLRFPKKLDEGLVSLVQHLLKIDPTERISSIQQLKKHNYLTTIDLAAVYNKQYTPSFVPSKKQLNCDPTFELEEMIIEAKPLHKKKKRLSKRNKARAATPTPQLSQDDEMMQACLNSMQKDFILYNRESELKDMVMAERKVQWEAALAKVAS</sequence>
<evidence type="ECO:0000256" key="5">
    <source>
        <dbReference type="ARBA" id="ARBA00022840"/>
    </source>
</evidence>
<reference evidence="10 11" key="1">
    <citation type="submission" date="2021-06" db="EMBL/GenBank/DDBJ databases">
        <title>Caerostris darwini draft genome.</title>
        <authorList>
            <person name="Kono N."/>
            <person name="Arakawa K."/>
        </authorList>
    </citation>
    <scope>NUCLEOTIDE SEQUENCE [LARGE SCALE GENOMIC DNA]</scope>
</reference>
<dbReference type="PROSITE" id="PS00107">
    <property type="entry name" value="PROTEIN_KINASE_ATP"/>
    <property type="match status" value="1"/>
</dbReference>
<dbReference type="GO" id="GO:0007186">
    <property type="term" value="P:G protein-coupled receptor signaling pathway"/>
    <property type="evidence" value="ECO:0007669"/>
    <property type="project" value="TreeGrafter"/>
</dbReference>
<dbReference type="AlphaFoldDB" id="A0AAV4PS60"/>
<evidence type="ECO:0000313" key="10">
    <source>
        <dbReference type="EMBL" id="GIX98666.1"/>
    </source>
</evidence>
<keyword evidence="1 7" id="KW-0723">Serine/threonine-protein kinase</keyword>
<evidence type="ECO:0000256" key="2">
    <source>
        <dbReference type="ARBA" id="ARBA00022679"/>
    </source>
</evidence>
<feature type="region of interest" description="Disordered" evidence="8">
    <location>
        <begin position="338"/>
        <end position="363"/>
    </location>
</feature>
<evidence type="ECO:0000256" key="3">
    <source>
        <dbReference type="ARBA" id="ARBA00022741"/>
    </source>
</evidence>
<keyword evidence="4" id="KW-0418">Kinase</keyword>
<organism evidence="10 11">
    <name type="scientific">Caerostris darwini</name>
    <dbReference type="NCBI Taxonomy" id="1538125"/>
    <lineage>
        <taxon>Eukaryota</taxon>
        <taxon>Metazoa</taxon>
        <taxon>Ecdysozoa</taxon>
        <taxon>Arthropoda</taxon>
        <taxon>Chelicerata</taxon>
        <taxon>Arachnida</taxon>
        <taxon>Araneae</taxon>
        <taxon>Araneomorphae</taxon>
        <taxon>Entelegynae</taxon>
        <taxon>Araneoidea</taxon>
        <taxon>Araneidae</taxon>
        <taxon>Caerostris</taxon>
    </lineage>
</organism>
<gene>
    <name evidence="10" type="primary">Stk32b</name>
    <name evidence="10" type="ORF">CDAR_306091</name>
</gene>
<dbReference type="Gene3D" id="1.10.510.10">
    <property type="entry name" value="Transferase(Phosphotransferase) domain 1"/>
    <property type="match status" value="1"/>
</dbReference>
<evidence type="ECO:0000256" key="4">
    <source>
        <dbReference type="ARBA" id="ARBA00022777"/>
    </source>
</evidence>
<dbReference type="InterPro" id="IPR017441">
    <property type="entry name" value="Protein_kinase_ATP_BS"/>
</dbReference>
<dbReference type="PROSITE" id="PS00108">
    <property type="entry name" value="PROTEIN_KINASE_ST"/>
    <property type="match status" value="1"/>
</dbReference>
<keyword evidence="3 6" id="KW-0547">Nucleotide-binding</keyword>
<evidence type="ECO:0000259" key="9">
    <source>
        <dbReference type="PROSITE" id="PS50011"/>
    </source>
</evidence>
<name>A0AAV4PS60_9ARAC</name>
<dbReference type="CDD" id="cd05578">
    <property type="entry name" value="STKc_Yank1"/>
    <property type="match status" value="1"/>
</dbReference>
<keyword evidence="2" id="KW-0808">Transferase</keyword>
<feature type="binding site" evidence="6">
    <location>
        <position position="61"/>
    </location>
    <ligand>
        <name>ATP</name>
        <dbReference type="ChEBI" id="CHEBI:30616"/>
    </ligand>
</feature>
<dbReference type="GO" id="GO:0009966">
    <property type="term" value="P:regulation of signal transduction"/>
    <property type="evidence" value="ECO:0007669"/>
    <property type="project" value="TreeGrafter"/>
</dbReference>
<proteinExistence type="inferred from homology"/>
<dbReference type="Gene3D" id="3.30.200.20">
    <property type="entry name" value="Phosphorylase Kinase, domain 1"/>
    <property type="match status" value="1"/>
</dbReference>
<comment type="similarity">
    <text evidence="7">Belongs to the protein kinase superfamily.</text>
</comment>
<dbReference type="GO" id="GO:0001664">
    <property type="term" value="F:G protein-coupled receptor binding"/>
    <property type="evidence" value="ECO:0007669"/>
    <property type="project" value="TreeGrafter"/>
</dbReference>
<dbReference type="EMBL" id="BPLQ01003206">
    <property type="protein sequence ID" value="GIX98666.1"/>
    <property type="molecule type" value="Genomic_DNA"/>
</dbReference>
<evidence type="ECO:0000256" key="7">
    <source>
        <dbReference type="RuleBase" id="RU000304"/>
    </source>
</evidence>
<keyword evidence="5 6" id="KW-0067">ATP-binding</keyword>
<dbReference type="InterPro" id="IPR011009">
    <property type="entry name" value="Kinase-like_dom_sf"/>
</dbReference>
<dbReference type="SMART" id="SM00220">
    <property type="entry name" value="S_TKc"/>
    <property type="match status" value="1"/>
</dbReference>
<accession>A0AAV4PS60</accession>
<dbReference type="InterPro" id="IPR008271">
    <property type="entry name" value="Ser/Thr_kinase_AS"/>
</dbReference>
<comment type="caution">
    <text evidence="10">The sequence shown here is derived from an EMBL/GenBank/DDBJ whole genome shotgun (WGS) entry which is preliminary data.</text>
</comment>
<dbReference type="SUPFAM" id="SSF56112">
    <property type="entry name" value="Protein kinase-like (PK-like)"/>
    <property type="match status" value="1"/>
</dbReference>
<dbReference type="InterPro" id="IPR000719">
    <property type="entry name" value="Prot_kinase_dom"/>
</dbReference>
<dbReference type="Proteomes" id="UP001054837">
    <property type="component" value="Unassembled WGS sequence"/>
</dbReference>
<dbReference type="PROSITE" id="PS50011">
    <property type="entry name" value="PROTEIN_KINASE_DOM"/>
    <property type="match status" value="1"/>
</dbReference>
<dbReference type="Pfam" id="PF00069">
    <property type="entry name" value="Pkinase"/>
    <property type="match status" value="1"/>
</dbReference>
<dbReference type="GO" id="GO:0004703">
    <property type="term" value="F:G protein-coupled receptor kinase activity"/>
    <property type="evidence" value="ECO:0007669"/>
    <property type="project" value="TreeGrafter"/>
</dbReference>
<dbReference type="FunFam" id="1.10.510.10:FF:000169">
    <property type="entry name" value="Serine/threonine-protein kinase 32A"/>
    <property type="match status" value="1"/>
</dbReference>
<dbReference type="PANTHER" id="PTHR24355:SF30">
    <property type="entry name" value="SERINE_THREONINE-PROTEIN KINASE 32B ISOFORM X1"/>
    <property type="match status" value="1"/>
</dbReference>
<feature type="domain" description="Protein kinase" evidence="9">
    <location>
        <begin position="32"/>
        <end position="295"/>
    </location>
</feature>
<evidence type="ECO:0000256" key="8">
    <source>
        <dbReference type="SAM" id="MobiDB-lite"/>
    </source>
</evidence>
<evidence type="ECO:0000256" key="6">
    <source>
        <dbReference type="PROSITE-ProRule" id="PRU10141"/>
    </source>
</evidence>
<protein>
    <recommendedName>
        <fullName evidence="9">Protein kinase domain-containing protein</fullName>
    </recommendedName>
</protein>
<evidence type="ECO:0000256" key="1">
    <source>
        <dbReference type="ARBA" id="ARBA00022527"/>
    </source>
</evidence>